<name>A0A6T0EBN0_EMIHU</name>
<proteinExistence type="predicted"/>
<organism evidence="1">
    <name type="scientific">Emiliania huxleyi</name>
    <name type="common">Coccolithophore</name>
    <name type="synonym">Pontosphaera huxleyi</name>
    <dbReference type="NCBI Taxonomy" id="2903"/>
    <lineage>
        <taxon>Eukaryota</taxon>
        <taxon>Haptista</taxon>
        <taxon>Haptophyta</taxon>
        <taxon>Prymnesiophyceae</taxon>
        <taxon>Isochrysidales</taxon>
        <taxon>Noelaerhabdaceae</taxon>
        <taxon>Emiliania</taxon>
    </lineage>
</organism>
<gene>
    <name evidence="1" type="ORF">EHUX00137_LOCUS24742</name>
</gene>
<sequence>MSTSSSSTLGRVDGSRTIRASASAAAARCAATSAPRSLFHSPKLTTCAVRLSPEPEERALRTIAAEAADGSGQCSRARSTACWSVSTSQTPSHPRMTNKSS</sequence>
<evidence type="ECO:0000313" key="1">
    <source>
        <dbReference type="EMBL" id="CAE0561377.1"/>
    </source>
</evidence>
<protein>
    <submittedName>
        <fullName evidence="1">Uncharacterized protein</fullName>
    </submittedName>
</protein>
<accession>A0A6T0EBN0</accession>
<reference evidence="1" key="1">
    <citation type="submission" date="2021-01" db="EMBL/GenBank/DDBJ databases">
        <authorList>
            <person name="Corre E."/>
            <person name="Pelletier E."/>
            <person name="Niang G."/>
            <person name="Scheremetjew M."/>
            <person name="Finn R."/>
            <person name="Kale V."/>
            <person name="Holt S."/>
            <person name="Cochrane G."/>
            <person name="Meng A."/>
            <person name="Brown T."/>
            <person name="Cohen L."/>
        </authorList>
    </citation>
    <scope>NUCLEOTIDE SEQUENCE</scope>
    <source>
        <strain evidence="1">379</strain>
    </source>
</reference>
<dbReference type="AlphaFoldDB" id="A0A6T0EBN0"/>
<dbReference type="EMBL" id="HBIR01031885">
    <property type="protein sequence ID" value="CAE0561377.1"/>
    <property type="molecule type" value="Transcribed_RNA"/>
</dbReference>